<accession>A0A7T2YXI3</accession>
<dbReference type="KEGG" id="dla:I6G47_10955"/>
<proteinExistence type="predicted"/>
<dbReference type="AlphaFoldDB" id="A0A7T2YXI3"/>
<dbReference type="RefSeq" id="WP_016454434.1">
    <property type="nucleotide sequence ID" value="NZ_CP065748.1"/>
</dbReference>
<organism evidence="1 2">
    <name type="scientific">Delftia lacustris</name>
    <dbReference type="NCBI Taxonomy" id="558537"/>
    <lineage>
        <taxon>Bacteria</taxon>
        <taxon>Pseudomonadati</taxon>
        <taxon>Pseudomonadota</taxon>
        <taxon>Betaproteobacteria</taxon>
        <taxon>Burkholderiales</taxon>
        <taxon>Comamonadaceae</taxon>
        <taxon>Delftia</taxon>
    </lineage>
</organism>
<sequence>MPRNKWPKRLYTPAQKAWCDEYERWTGFVPLMSHFETGQSTFATCAQESVRWYEMHTMDMHLKVSTMAVPPERAQAQPKGQTP</sequence>
<dbReference type="Proteomes" id="UP000595064">
    <property type="component" value="Chromosome"/>
</dbReference>
<reference evidence="1 2" key="1">
    <citation type="submission" date="2020-12" db="EMBL/GenBank/DDBJ databases">
        <title>FDA dAtabase for Regulatory Grade micrObial Sequences (FDA-ARGOS): Supporting development and validation of Infectious Disease Dx tests.</title>
        <authorList>
            <person name="Sproer C."/>
            <person name="Gronow S."/>
            <person name="Severitt S."/>
            <person name="Schroder I."/>
            <person name="Tallon L."/>
            <person name="Sadzewicz L."/>
            <person name="Zhao X."/>
            <person name="Boylan J."/>
            <person name="Ott S."/>
            <person name="Bowen H."/>
            <person name="Vavikolanu K."/>
            <person name="Mehta A."/>
            <person name="Aluvathingal J."/>
            <person name="Nadendla S."/>
            <person name="Lowell S."/>
            <person name="Myers T."/>
            <person name="Yan Y."/>
            <person name="Sichtig H."/>
        </authorList>
    </citation>
    <scope>NUCLEOTIDE SEQUENCE [LARGE SCALE GENOMIC DNA]</scope>
    <source>
        <strain evidence="1 2">FDAARGOS_890</strain>
    </source>
</reference>
<keyword evidence="2" id="KW-1185">Reference proteome</keyword>
<gene>
    <name evidence="1" type="ORF">I6G47_10955</name>
</gene>
<dbReference type="EMBL" id="CP065748">
    <property type="protein sequence ID" value="QPS83545.1"/>
    <property type="molecule type" value="Genomic_DNA"/>
</dbReference>
<evidence type="ECO:0000313" key="1">
    <source>
        <dbReference type="EMBL" id="QPS83545.1"/>
    </source>
</evidence>
<evidence type="ECO:0000313" key="2">
    <source>
        <dbReference type="Proteomes" id="UP000595064"/>
    </source>
</evidence>
<name>A0A7T2YXI3_9BURK</name>
<protein>
    <submittedName>
        <fullName evidence="1">Uncharacterized protein</fullName>
    </submittedName>
</protein>